<name>A0A1X7K3D0_9SPHI</name>
<feature type="chain" id="PRO_5012733559" description="Peptidyl-prolyl cis-trans isomerase" evidence="7">
    <location>
        <begin position="20"/>
        <end position="198"/>
    </location>
</feature>
<feature type="domain" description="PPIase FKBP-type" evidence="8">
    <location>
        <begin position="93"/>
        <end position="198"/>
    </location>
</feature>
<protein>
    <recommendedName>
        <fullName evidence="6">Peptidyl-prolyl cis-trans isomerase</fullName>
        <ecNumber evidence="6">5.2.1.8</ecNumber>
    </recommendedName>
</protein>
<dbReference type="PROSITE" id="PS50059">
    <property type="entry name" value="FKBP_PPIASE"/>
    <property type="match status" value="1"/>
</dbReference>
<dbReference type="OrthoDB" id="669809at2"/>
<evidence type="ECO:0000313" key="10">
    <source>
        <dbReference type="Proteomes" id="UP000192980"/>
    </source>
</evidence>
<evidence type="ECO:0000256" key="4">
    <source>
        <dbReference type="ARBA" id="ARBA00023235"/>
    </source>
</evidence>
<dbReference type="Pfam" id="PF00254">
    <property type="entry name" value="FKBP_C"/>
    <property type="match status" value="1"/>
</dbReference>
<evidence type="ECO:0000313" key="9">
    <source>
        <dbReference type="EMBL" id="SMG34670.1"/>
    </source>
</evidence>
<dbReference type="PROSITE" id="PS51257">
    <property type="entry name" value="PROKAR_LIPOPROTEIN"/>
    <property type="match status" value="1"/>
</dbReference>
<dbReference type="PANTHER" id="PTHR43811:SF19">
    <property type="entry name" value="39 KDA FK506-BINDING NUCLEAR PROTEIN"/>
    <property type="match status" value="1"/>
</dbReference>
<dbReference type="EC" id="5.2.1.8" evidence="6"/>
<dbReference type="EMBL" id="FXAU01000004">
    <property type="protein sequence ID" value="SMG34670.1"/>
    <property type="molecule type" value="Genomic_DNA"/>
</dbReference>
<sequence>MKKLFTKLFILAASAAALTSCNSKNDYDNSDYEKEIARIDSTNKAQAPKLKDYAAANFENPKLDTASGIWFDVISEPADDTYSYVSGSGSLTSPAVKAKYVGKLMNGTTFDSSTDGSDFTITAGQGGLIAAWKFAFYPKSIKYNGQTYPVGGITANGLKKGSKIQFIAPSTLCYDNRSNDKIPANSPLFFEIEVMTIQ</sequence>
<dbReference type="STRING" id="561061.SAMN05660862_2448"/>
<keyword evidence="3 5" id="KW-0697">Rotamase</keyword>
<comment type="catalytic activity">
    <reaction evidence="1 5 6">
        <text>[protein]-peptidylproline (omega=180) = [protein]-peptidylproline (omega=0)</text>
        <dbReference type="Rhea" id="RHEA:16237"/>
        <dbReference type="Rhea" id="RHEA-COMP:10747"/>
        <dbReference type="Rhea" id="RHEA-COMP:10748"/>
        <dbReference type="ChEBI" id="CHEBI:83833"/>
        <dbReference type="ChEBI" id="CHEBI:83834"/>
        <dbReference type="EC" id="5.2.1.8"/>
    </reaction>
</comment>
<dbReference type="AlphaFoldDB" id="A0A1X7K3D0"/>
<dbReference type="Proteomes" id="UP000192980">
    <property type="component" value="Unassembled WGS sequence"/>
</dbReference>
<evidence type="ECO:0000256" key="1">
    <source>
        <dbReference type="ARBA" id="ARBA00000971"/>
    </source>
</evidence>
<dbReference type="RefSeq" id="WP_085473185.1">
    <property type="nucleotide sequence ID" value="NZ_FXAU01000004.1"/>
</dbReference>
<keyword evidence="7" id="KW-0732">Signal</keyword>
<dbReference type="InterPro" id="IPR046357">
    <property type="entry name" value="PPIase_dom_sf"/>
</dbReference>
<dbReference type="Gene3D" id="3.10.50.40">
    <property type="match status" value="1"/>
</dbReference>
<evidence type="ECO:0000256" key="5">
    <source>
        <dbReference type="PROSITE-ProRule" id="PRU00277"/>
    </source>
</evidence>
<dbReference type="PANTHER" id="PTHR43811">
    <property type="entry name" value="FKBP-TYPE PEPTIDYL-PROLYL CIS-TRANS ISOMERASE FKPA"/>
    <property type="match status" value="1"/>
</dbReference>
<feature type="signal peptide" evidence="7">
    <location>
        <begin position="1"/>
        <end position="19"/>
    </location>
</feature>
<organism evidence="9 10">
    <name type="scientific">Sphingobacterium psychroaquaticum</name>
    <dbReference type="NCBI Taxonomy" id="561061"/>
    <lineage>
        <taxon>Bacteria</taxon>
        <taxon>Pseudomonadati</taxon>
        <taxon>Bacteroidota</taxon>
        <taxon>Sphingobacteriia</taxon>
        <taxon>Sphingobacteriales</taxon>
        <taxon>Sphingobacteriaceae</taxon>
        <taxon>Sphingobacterium</taxon>
    </lineage>
</organism>
<accession>A0A1X7K3D0</accession>
<dbReference type="InterPro" id="IPR001179">
    <property type="entry name" value="PPIase_FKBP_dom"/>
</dbReference>
<evidence type="ECO:0000256" key="2">
    <source>
        <dbReference type="ARBA" id="ARBA00006577"/>
    </source>
</evidence>
<proteinExistence type="inferred from homology"/>
<comment type="similarity">
    <text evidence="2 6">Belongs to the FKBP-type PPIase family.</text>
</comment>
<keyword evidence="4 5" id="KW-0413">Isomerase</keyword>
<keyword evidence="10" id="KW-1185">Reference proteome</keyword>
<evidence type="ECO:0000259" key="8">
    <source>
        <dbReference type="PROSITE" id="PS50059"/>
    </source>
</evidence>
<evidence type="ECO:0000256" key="7">
    <source>
        <dbReference type="SAM" id="SignalP"/>
    </source>
</evidence>
<evidence type="ECO:0000256" key="6">
    <source>
        <dbReference type="RuleBase" id="RU003915"/>
    </source>
</evidence>
<reference evidence="9 10" key="1">
    <citation type="submission" date="2017-04" db="EMBL/GenBank/DDBJ databases">
        <authorList>
            <person name="Afonso C.L."/>
            <person name="Miller P.J."/>
            <person name="Scott M.A."/>
            <person name="Spackman E."/>
            <person name="Goraichik I."/>
            <person name="Dimitrov K.M."/>
            <person name="Suarez D.L."/>
            <person name="Swayne D.E."/>
        </authorList>
    </citation>
    <scope>NUCLEOTIDE SEQUENCE [LARGE SCALE GENOMIC DNA]</scope>
    <source>
        <strain evidence="9 10">DSM 22418</strain>
    </source>
</reference>
<evidence type="ECO:0000256" key="3">
    <source>
        <dbReference type="ARBA" id="ARBA00023110"/>
    </source>
</evidence>
<dbReference type="SUPFAM" id="SSF54534">
    <property type="entry name" value="FKBP-like"/>
    <property type="match status" value="1"/>
</dbReference>
<gene>
    <name evidence="9" type="ORF">SAMN05660862_2448</name>
</gene>
<dbReference type="GO" id="GO:0003755">
    <property type="term" value="F:peptidyl-prolyl cis-trans isomerase activity"/>
    <property type="evidence" value="ECO:0007669"/>
    <property type="project" value="UniProtKB-UniRule"/>
</dbReference>